<dbReference type="GO" id="GO:0005506">
    <property type="term" value="F:iron ion binding"/>
    <property type="evidence" value="ECO:0007669"/>
    <property type="project" value="InterPro"/>
</dbReference>
<keyword evidence="3 11" id="KW-0349">Heme</keyword>
<sequence length="519" mass="59541">MELSSLIFFTLILAVVPIWALKKLNTLWLRPKRLEKLLRAQGLQGDPYKLPSIKNLKQLYMLKIQEEAKSKSIGLSNASDVAPHVFLPTHHTVNKYGKKSFLWEGTTPEVVITEPEQVKEVFSKIQDFPKPKSSPLIKLLRIGLASYEGEKWAKHRKIINPFFHSEKLKGMLPSFFQSYKDMVSKWEEMLSSDGRMEIDVWPSLQNLTCDIISRIAFGSTYEEGTKIFELLKKEADIVIATRHRHNTSWFILTATNRKIKKLERELQDAVGRIVKKRREAMKNGEGTEDDLLGILLESNNNEHQGNENNKAVVITDQEVVNECKHIYLAGQETTSTLLVWTMILLGKYPEWQTRAREEVLQVFGDRDPDFDGLSRLKIVTMILNEVLRLYSPAIYFKRDVRKDVKLGTLQLPAGVQVSLPILLIHQDHDLWGDDAKEFRPERFSEGISKAAKGQVPFFAFSYGPRNCIGQNFAMLEAKMIFSLLLRNFSFELSPAYVHLPTTMLTLQPKHGAHIILQKL</sequence>
<dbReference type="PROSITE" id="PS00086">
    <property type="entry name" value="CYTOCHROME_P450"/>
    <property type="match status" value="1"/>
</dbReference>
<keyword evidence="15" id="KW-1185">Reference proteome</keyword>
<evidence type="ECO:0000256" key="10">
    <source>
        <dbReference type="ARBA" id="ARBA00023136"/>
    </source>
</evidence>
<comment type="similarity">
    <text evidence="2 12">Belongs to the cytochrome P450 family.</text>
</comment>
<dbReference type="Gene3D" id="1.10.630.10">
    <property type="entry name" value="Cytochrome P450"/>
    <property type="match status" value="1"/>
</dbReference>
<organism evidence="14 15">
    <name type="scientific">Crotalaria pallida</name>
    <name type="common">Smooth rattlebox</name>
    <name type="synonym">Crotalaria striata</name>
    <dbReference type="NCBI Taxonomy" id="3830"/>
    <lineage>
        <taxon>Eukaryota</taxon>
        <taxon>Viridiplantae</taxon>
        <taxon>Streptophyta</taxon>
        <taxon>Embryophyta</taxon>
        <taxon>Tracheophyta</taxon>
        <taxon>Spermatophyta</taxon>
        <taxon>Magnoliopsida</taxon>
        <taxon>eudicotyledons</taxon>
        <taxon>Gunneridae</taxon>
        <taxon>Pentapetalae</taxon>
        <taxon>rosids</taxon>
        <taxon>fabids</taxon>
        <taxon>Fabales</taxon>
        <taxon>Fabaceae</taxon>
        <taxon>Papilionoideae</taxon>
        <taxon>50 kb inversion clade</taxon>
        <taxon>genistoids sensu lato</taxon>
        <taxon>core genistoids</taxon>
        <taxon>Crotalarieae</taxon>
        <taxon>Crotalaria</taxon>
    </lineage>
</organism>
<evidence type="ECO:0000256" key="3">
    <source>
        <dbReference type="ARBA" id="ARBA00022617"/>
    </source>
</evidence>
<dbReference type="PANTHER" id="PTHR24282">
    <property type="entry name" value="CYTOCHROME P450 FAMILY MEMBER"/>
    <property type="match status" value="1"/>
</dbReference>
<evidence type="ECO:0000256" key="7">
    <source>
        <dbReference type="ARBA" id="ARBA00023002"/>
    </source>
</evidence>
<name>A0AAN9IVF5_CROPI</name>
<keyword evidence="9 12" id="KW-0503">Monooxygenase</keyword>
<dbReference type="Pfam" id="PF00067">
    <property type="entry name" value="p450"/>
    <property type="match status" value="1"/>
</dbReference>
<dbReference type="PANTHER" id="PTHR24282:SF253">
    <property type="entry name" value="11-OXO-BETA-AMYRIN 30-OXIDASE"/>
    <property type="match status" value="1"/>
</dbReference>
<evidence type="ECO:0008006" key="16">
    <source>
        <dbReference type="Google" id="ProtNLM"/>
    </source>
</evidence>
<dbReference type="InterPro" id="IPR002401">
    <property type="entry name" value="Cyt_P450_E_grp-I"/>
</dbReference>
<gene>
    <name evidence="14" type="ORF">RIF29_00187</name>
</gene>
<evidence type="ECO:0000256" key="11">
    <source>
        <dbReference type="PIRSR" id="PIRSR602401-1"/>
    </source>
</evidence>
<comment type="caution">
    <text evidence="14">The sequence shown here is derived from an EMBL/GenBank/DDBJ whole genome shotgun (WGS) entry which is preliminary data.</text>
</comment>
<dbReference type="GO" id="GO:0016020">
    <property type="term" value="C:membrane"/>
    <property type="evidence" value="ECO:0007669"/>
    <property type="project" value="UniProtKB-SubCell"/>
</dbReference>
<dbReference type="AlphaFoldDB" id="A0AAN9IVF5"/>
<evidence type="ECO:0000313" key="14">
    <source>
        <dbReference type="EMBL" id="KAK7287125.1"/>
    </source>
</evidence>
<dbReference type="InterPro" id="IPR017972">
    <property type="entry name" value="Cyt_P450_CS"/>
</dbReference>
<dbReference type="InterPro" id="IPR001128">
    <property type="entry name" value="Cyt_P450"/>
</dbReference>
<evidence type="ECO:0000256" key="13">
    <source>
        <dbReference type="SAM" id="Coils"/>
    </source>
</evidence>
<evidence type="ECO:0000256" key="12">
    <source>
        <dbReference type="RuleBase" id="RU000461"/>
    </source>
</evidence>
<dbReference type="GO" id="GO:0020037">
    <property type="term" value="F:heme binding"/>
    <property type="evidence" value="ECO:0007669"/>
    <property type="project" value="InterPro"/>
</dbReference>
<evidence type="ECO:0000256" key="2">
    <source>
        <dbReference type="ARBA" id="ARBA00010617"/>
    </source>
</evidence>
<evidence type="ECO:0000256" key="8">
    <source>
        <dbReference type="ARBA" id="ARBA00023004"/>
    </source>
</evidence>
<keyword evidence="5 11" id="KW-0479">Metal-binding</keyword>
<dbReference type="InterPro" id="IPR050665">
    <property type="entry name" value="Cytochrome_P450_Monooxygen"/>
</dbReference>
<comment type="subcellular location">
    <subcellularLocation>
        <location evidence="1">Membrane</location>
        <topology evidence="1">Single-pass membrane protein</topology>
    </subcellularLocation>
</comment>
<dbReference type="PRINTS" id="PR00385">
    <property type="entry name" value="P450"/>
</dbReference>
<comment type="cofactor">
    <cofactor evidence="11">
        <name>heme</name>
        <dbReference type="ChEBI" id="CHEBI:30413"/>
    </cofactor>
</comment>
<evidence type="ECO:0000256" key="5">
    <source>
        <dbReference type="ARBA" id="ARBA00022723"/>
    </source>
</evidence>
<dbReference type="GO" id="GO:0016705">
    <property type="term" value="F:oxidoreductase activity, acting on paired donors, with incorporation or reduction of molecular oxygen"/>
    <property type="evidence" value="ECO:0007669"/>
    <property type="project" value="InterPro"/>
</dbReference>
<keyword evidence="6" id="KW-1133">Transmembrane helix</keyword>
<feature type="coiled-coil region" evidence="13">
    <location>
        <begin position="252"/>
        <end position="279"/>
    </location>
</feature>
<evidence type="ECO:0000256" key="4">
    <source>
        <dbReference type="ARBA" id="ARBA00022692"/>
    </source>
</evidence>
<dbReference type="InterPro" id="IPR036396">
    <property type="entry name" value="Cyt_P450_sf"/>
</dbReference>
<keyword evidence="10" id="KW-0472">Membrane</keyword>
<proteinExistence type="inferred from homology"/>
<accession>A0AAN9IVF5</accession>
<feature type="binding site" description="axial binding residue" evidence="11">
    <location>
        <position position="467"/>
    </location>
    <ligand>
        <name>heme</name>
        <dbReference type="ChEBI" id="CHEBI:30413"/>
    </ligand>
    <ligandPart>
        <name>Fe</name>
        <dbReference type="ChEBI" id="CHEBI:18248"/>
    </ligandPart>
</feature>
<dbReference type="GO" id="GO:0004497">
    <property type="term" value="F:monooxygenase activity"/>
    <property type="evidence" value="ECO:0007669"/>
    <property type="project" value="UniProtKB-KW"/>
</dbReference>
<dbReference type="PRINTS" id="PR00463">
    <property type="entry name" value="EP450I"/>
</dbReference>
<evidence type="ECO:0000313" key="15">
    <source>
        <dbReference type="Proteomes" id="UP001372338"/>
    </source>
</evidence>
<keyword evidence="8 11" id="KW-0408">Iron</keyword>
<dbReference type="Proteomes" id="UP001372338">
    <property type="component" value="Unassembled WGS sequence"/>
</dbReference>
<evidence type="ECO:0000256" key="1">
    <source>
        <dbReference type="ARBA" id="ARBA00004167"/>
    </source>
</evidence>
<evidence type="ECO:0000256" key="9">
    <source>
        <dbReference type="ARBA" id="ARBA00023033"/>
    </source>
</evidence>
<protein>
    <recommendedName>
        <fullName evidence="16">Cytochrome P450</fullName>
    </recommendedName>
</protein>
<reference evidence="14 15" key="1">
    <citation type="submission" date="2024-01" db="EMBL/GenBank/DDBJ databases">
        <title>The genomes of 5 underutilized Papilionoideae crops provide insights into root nodulation and disease resistanc.</title>
        <authorList>
            <person name="Yuan L."/>
        </authorList>
    </citation>
    <scope>NUCLEOTIDE SEQUENCE [LARGE SCALE GENOMIC DNA]</scope>
    <source>
        <strain evidence="14">ZHUSHIDOU_FW_LH</strain>
        <tissue evidence="14">Leaf</tissue>
    </source>
</reference>
<keyword evidence="4" id="KW-0812">Transmembrane</keyword>
<keyword evidence="13" id="KW-0175">Coiled coil</keyword>
<dbReference type="SUPFAM" id="SSF48264">
    <property type="entry name" value="Cytochrome P450"/>
    <property type="match status" value="1"/>
</dbReference>
<keyword evidence="7 12" id="KW-0560">Oxidoreductase</keyword>
<dbReference type="EMBL" id="JAYWIO010000001">
    <property type="protein sequence ID" value="KAK7287125.1"/>
    <property type="molecule type" value="Genomic_DNA"/>
</dbReference>
<evidence type="ECO:0000256" key="6">
    <source>
        <dbReference type="ARBA" id="ARBA00022989"/>
    </source>
</evidence>